<evidence type="ECO:0000256" key="8">
    <source>
        <dbReference type="ARBA" id="ARBA00023242"/>
    </source>
</evidence>
<evidence type="ECO:0000256" key="1">
    <source>
        <dbReference type="ARBA" id="ARBA00004123"/>
    </source>
</evidence>
<evidence type="ECO:0000256" key="9">
    <source>
        <dbReference type="PROSITE-ProRule" id="PRU00176"/>
    </source>
</evidence>
<evidence type="ECO:0000256" key="3">
    <source>
        <dbReference type="ARBA" id="ARBA00009621"/>
    </source>
</evidence>
<accession>A0A673YMT8</accession>
<keyword evidence="7 9" id="KW-0694">RNA-binding</keyword>
<feature type="domain" description="RRM" evidence="10">
    <location>
        <begin position="374"/>
        <end position="452"/>
    </location>
</feature>
<dbReference type="Gene3D" id="3.30.70.330">
    <property type="match status" value="3"/>
</dbReference>
<name>A0A673YMT8_SALTR</name>
<evidence type="ECO:0000256" key="5">
    <source>
        <dbReference type="ARBA" id="ARBA00022664"/>
    </source>
</evidence>
<evidence type="ECO:0000313" key="11">
    <source>
        <dbReference type="Ensembl" id="ENSSTUP00000035749.1"/>
    </source>
</evidence>
<dbReference type="Proteomes" id="UP000472277">
    <property type="component" value="Chromosome 7"/>
</dbReference>
<dbReference type="GO" id="GO:0005634">
    <property type="term" value="C:nucleus"/>
    <property type="evidence" value="ECO:0007669"/>
    <property type="project" value="UniProtKB-SubCell"/>
</dbReference>
<feature type="domain" description="RRM" evidence="10">
    <location>
        <begin position="108"/>
        <end position="204"/>
    </location>
</feature>
<dbReference type="CDD" id="cd12638">
    <property type="entry name" value="RRM3_CELF1_2"/>
    <property type="match status" value="1"/>
</dbReference>
<dbReference type="PANTHER" id="PTHR24012">
    <property type="entry name" value="RNA BINDING PROTEIN"/>
    <property type="match status" value="1"/>
</dbReference>
<dbReference type="GO" id="GO:0005737">
    <property type="term" value="C:cytoplasm"/>
    <property type="evidence" value="ECO:0007669"/>
    <property type="project" value="UniProtKB-SubCell"/>
</dbReference>
<dbReference type="GeneTree" id="ENSGT00940000155461"/>
<dbReference type="SUPFAM" id="SSF54928">
    <property type="entry name" value="RNA-binding domain, RBD"/>
    <property type="match status" value="2"/>
</dbReference>
<comment type="subcellular location">
    <subcellularLocation>
        <location evidence="2">Cytoplasm</location>
    </subcellularLocation>
    <subcellularLocation>
        <location evidence="1">Nucleus</location>
    </subcellularLocation>
</comment>
<keyword evidence="12" id="KW-1185">Reference proteome</keyword>
<reference evidence="11" key="1">
    <citation type="submission" date="2025-08" db="UniProtKB">
        <authorList>
            <consortium name="Ensembl"/>
        </authorList>
    </citation>
    <scope>IDENTIFICATION</scope>
</reference>
<dbReference type="InterPro" id="IPR034196">
    <property type="entry name" value="CELF1/2_RRM1"/>
</dbReference>
<evidence type="ECO:0000259" key="10">
    <source>
        <dbReference type="PROSITE" id="PS50102"/>
    </source>
</evidence>
<feature type="domain" description="RRM" evidence="10">
    <location>
        <begin position="16"/>
        <end position="99"/>
    </location>
</feature>
<dbReference type="Ensembl" id="ENSSTUT00000037366.1">
    <property type="protein sequence ID" value="ENSSTUP00000035749.1"/>
    <property type="gene ID" value="ENSSTUG00000015201.1"/>
</dbReference>
<dbReference type="FunFam" id="3.30.70.330:FF:000016">
    <property type="entry name" value="CUGBP Elav-like family member 1 isoform 2"/>
    <property type="match status" value="1"/>
</dbReference>
<keyword evidence="6" id="KW-0677">Repeat</keyword>
<proteinExistence type="inferred from homology"/>
<dbReference type="FunFam" id="3.30.70.330:FF:000013">
    <property type="entry name" value="CUGBP Elav-like family member 1 isoform 2"/>
    <property type="match status" value="1"/>
</dbReference>
<dbReference type="PROSITE" id="PS50102">
    <property type="entry name" value="RRM"/>
    <property type="match status" value="3"/>
</dbReference>
<keyword evidence="5" id="KW-0507">mRNA processing</keyword>
<evidence type="ECO:0000256" key="4">
    <source>
        <dbReference type="ARBA" id="ARBA00022490"/>
    </source>
</evidence>
<dbReference type="GO" id="GO:0006397">
    <property type="term" value="P:mRNA processing"/>
    <property type="evidence" value="ECO:0007669"/>
    <property type="project" value="UniProtKB-KW"/>
</dbReference>
<organism evidence="11 12">
    <name type="scientific">Salmo trutta</name>
    <name type="common">Brown trout</name>
    <dbReference type="NCBI Taxonomy" id="8032"/>
    <lineage>
        <taxon>Eukaryota</taxon>
        <taxon>Metazoa</taxon>
        <taxon>Chordata</taxon>
        <taxon>Craniata</taxon>
        <taxon>Vertebrata</taxon>
        <taxon>Euteleostomi</taxon>
        <taxon>Actinopterygii</taxon>
        <taxon>Neopterygii</taxon>
        <taxon>Teleostei</taxon>
        <taxon>Protacanthopterygii</taxon>
        <taxon>Salmoniformes</taxon>
        <taxon>Salmonidae</taxon>
        <taxon>Salmoninae</taxon>
        <taxon>Salmo</taxon>
    </lineage>
</organism>
<comment type="similarity">
    <text evidence="3">Belongs to the CELF/BRUNOL family.</text>
</comment>
<reference evidence="11" key="2">
    <citation type="submission" date="2025-09" db="UniProtKB">
        <authorList>
            <consortium name="Ensembl"/>
        </authorList>
    </citation>
    <scope>IDENTIFICATION</scope>
</reference>
<dbReference type="FunFam" id="3.30.70.330:FF:000015">
    <property type="entry name" value="CUGBP Elav-like family member 1 isoform 2"/>
    <property type="match status" value="1"/>
</dbReference>
<dbReference type="CDD" id="cd12631">
    <property type="entry name" value="RRM1_CELF1_2_Bruno"/>
    <property type="match status" value="1"/>
</dbReference>
<dbReference type="InterPro" id="IPR000504">
    <property type="entry name" value="RRM_dom"/>
</dbReference>
<evidence type="ECO:0000256" key="7">
    <source>
        <dbReference type="ARBA" id="ARBA00022884"/>
    </source>
</evidence>
<dbReference type="InterPro" id="IPR012677">
    <property type="entry name" value="Nucleotide-bd_a/b_plait_sf"/>
</dbReference>
<dbReference type="SMART" id="SM00360">
    <property type="entry name" value="RRM"/>
    <property type="match status" value="3"/>
</dbReference>
<gene>
    <name evidence="11" type="primary">CELF2</name>
</gene>
<dbReference type="Pfam" id="PF00076">
    <property type="entry name" value="RRM_1"/>
    <property type="match status" value="3"/>
</dbReference>
<protein>
    <submittedName>
        <fullName evidence="11">CUGBP Elav-like family member 2</fullName>
    </submittedName>
</protein>
<sequence length="459" mass="49547">MNGSIENLETPDHDSIKMFVGQIPRSWTETELKELFEPYGAVHQINILRDRTATPPQSKGCCFVTFYTRKAALEAQNALHNIKTLTGMHHPIQMKPADSEKTNAVEDRKLFIGMVTKKYGENEVRLMFSAFGQIEECRILRGPDGLSRGCAFITFSTRAQAANAIKSLHHSQTMEGCTSPMVCKFADTQRDKEQRRLQQQMAQQMQQLNSASTWGNLAGLGGLTPQYLAVSAPLYQFICFLLSLIYLRLCELISVDRLVCGVTAGQTTGSNAGAAMNTLASLGLTQGLGGGLTGASMGLNNLNALTGGVSGMAAMNGGLGASMANGSGASSMDALTQAYSGMQQYTASALPSLYSQSLLQGAAGGSQKEGPEGANLFIYHLPQEFGDQDVLQMFMPFGNVVSAKVFIDKQTNLSKCFGFVSYDNPVSAQAAIQAMNGFQIGMKRLKVQLKRSKNDSKPY</sequence>
<evidence type="ECO:0000313" key="12">
    <source>
        <dbReference type="Proteomes" id="UP000472277"/>
    </source>
</evidence>
<dbReference type="InterPro" id="IPR034199">
    <property type="entry name" value="CELF1/2_RRM3"/>
</dbReference>
<evidence type="ECO:0000256" key="6">
    <source>
        <dbReference type="ARBA" id="ARBA00022737"/>
    </source>
</evidence>
<evidence type="ECO:0000256" key="2">
    <source>
        <dbReference type="ARBA" id="ARBA00004496"/>
    </source>
</evidence>
<keyword evidence="4" id="KW-0963">Cytoplasm</keyword>
<dbReference type="GO" id="GO:0003723">
    <property type="term" value="F:RNA binding"/>
    <property type="evidence" value="ECO:0007669"/>
    <property type="project" value="UniProtKB-UniRule"/>
</dbReference>
<dbReference type="AlphaFoldDB" id="A0A673YMT8"/>
<dbReference type="InterPro" id="IPR035979">
    <property type="entry name" value="RBD_domain_sf"/>
</dbReference>
<keyword evidence="8" id="KW-0539">Nucleus</keyword>